<keyword evidence="4" id="KW-0804">Transcription</keyword>
<keyword evidence="2" id="KW-0805">Transcription regulation</keyword>
<dbReference type="PRINTS" id="PR00039">
    <property type="entry name" value="HTHLYSR"/>
</dbReference>
<evidence type="ECO:0000256" key="1">
    <source>
        <dbReference type="ARBA" id="ARBA00009437"/>
    </source>
</evidence>
<evidence type="ECO:0000256" key="2">
    <source>
        <dbReference type="ARBA" id="ARBA00023015"/>
    </source>
</evidence>
<dbReference type="PROSITE" id="PS50931">
    <property type="entry name" value="HTH_LYSR"/>
    <property type="match status" value="1"/>
</dbReference>
<dbReference type="AlphaFoldDB" id="A0A6L6YIA6"/>
<comment type="similarity">
    <text evidence="1">Belongs to the LysR transcriptional regulatory family.</text>
</comment>
<evidence type="ECO:0000259" key="5">
    <source>
        <dbReference type="PROSITE" id="PS50931"/>
    </source>
</evidence>
<dbReference type="Pfam" id="PF03466">
    <property type="entry name" value="LysR_substrate"/>
    <property type="match status" value="1"/>
</dbReference>
<dbReference type="Proteomes" id="UP000472580">
    <property type="component" value="Unassembled WGS sequence"/>
</dbReference>
<dbReference type="PANTHER" id="PTHR30126">
    <property type="entry name" value="HTH-TYPE TRANSCRIPTIONAL REGULATOR"/>
    <property type="match status" value="1"/>
</dbReference>
<gene>
    <name evidence="6" type="ORF">E5987_05025</name>
</gene>
<reference evidence="6 7" key="1">
    <citation type="submission" date="2019-12" db="EMBL/GenBank/DDBJ databases">
        <title>Microbes associate with the intestines of laboratory mice.</title>
        <authorList>
            <person name="Navarre W."/>
            <person name="Wong E."/>
        </authorList>
    </citation>
    <scope>NUCLEOTIDE SEQUENCE [LARGE SCALE GENOMIC DNA]</scope>
    <source>
        <strain evidence="6 7">NM82_D38</strain>
    </source>
</reference>
<accession>A0A6L6YIA6</accession>
<dbReference type="SUPFAM" id="SSF53850">
    <property type="entry name" value="Periplasmic binding protein-like II"/>
    <property type="match status" value="1"/>
</dbReference>
<dbReference type="SUPFAM" id="SSF46785">
    <property type="entry name" value="Winged helix' DNA-binding domain"/>
    <property type="match status" value="1"/>
</dbReference>
<evidence type="ECO:0000256" key="3">
    <source>
        <dbReference type="ARBA" id="ARBA00023125"/>
    </source>
</evidence>
<organism evidence="6 7">
    <name type="scientific">Parasutterella muris</name>
    <dbReference type="NCBI Taxonomy" id="2565572"/>
    <lineage>
        <taxon>Bacteria</taxon>
        <taxon>Pseudomonadati</taxon>
        <taxon>Pseudomonadota</taxon>
        <taxon>Betaproteobacteria</taxon>
        <taxon>Burkholderiales</taxon>
        <taxon>Sutterellaceae</taxon>
        <taxon>Parasutterella</taxon>
    </lineage>
</organism>
<feature type="domain" description="HTH lysR-type" evidence="5">
    <location>
        <begin position="17"/>
        <end position="71"/>
    </location>
</feature>
<evidence type="ECO:0000256" key="4">
    <source>
        <dbReference type="ARBA" id="ARBA00023163"/>
    </source>
</evidence>
<keyword evidence="3" id="KW-0238">DNA-binding</keyword>
<dbReference type="InterPro" id="IPR005119">
    <property type="entry name" value="LysR_subst-bd"/>
</dbReference>
<evidence type="ECO:0000313" key="7">
    <source>
        <dbReference type="Proteomes" id="UP000472580"/>
    </source>
</evidence>
<dbReference type="Pfam" id="PF00126">
    <property type="entry name" value="HTH_1"/>
    <property type="match status" value="1"/>
</dbReference>
<protein>
    <submittedName>
        <fullName evidence="6">LysR family transcriptional regulator</fullName>
    </submittedName>
</protein>
<evidence type="ECO:0000313" key="6">
    <source>
        <dbReference type="EMBL" id="MVX56572.1"/>
    </source>
</evidence>
<dbReference type="InterPro" id="IPR000847">
    <property type="entry name" value="LysR_HTH_N"/>
</dbReference>
<dbReference type="PANTHER" id="PTHR30126:SF40">
    <property type="entry name" value="HTH-TYPE TRANSCRIPTIONAL REGULATOR GLTR"/>
    <property type="match status" value="1"/>
</dbReference>
<name>A0A6L6YIA6_9BURK</name>
<dbReference type="InterPro" id="IPR036390">
    <property type="entry name" value="WH_DNA-bd_sf"/>
</dbReference>
<dbReference type="Gene3D" id="1.10.10.10">
    <property type="entry name" value="Winged helix-like DNA-binding domain superfamily/Winged helix DNA-binding domain"/>
    <property type="match status" value="1"/>
</dbReference>
<proteinExistence type="inferred from homology"/>
<dbReference type="GO" id="GO:0003700">
    <property type="term" value="F:DNA-binding transcription factor activity"/>
    <property type="evidence" value="ECO:0007669"/>
    <property type="project" value="InterPro"/>
</dbReference>
<dbReference type="EMBL" id="WSRP01000012">
    <property type="protein sequence ID" value="MVX56572.1"/>
    <property type="molecule type" value="Genomic_DNA"/>
</dbReference>
<dbReference type="Gene3D" id="3.40.190.10">
    <property type="entry name" value="Periplasmic binding protein-like II"/>
    <property type="match status" value="2"/>
</dbReference>
<dbReference type="CDD" id="cd05466">
    <property type="entry name" value="PBP2_LTTR_substrate"/>
    <property type="match status" value="1"/>
</dbReference>
<comment type="caution">
    <text evidence="6">The sequence shown here is derived from an EMBL/GenBank/DDBJ whole genome shotgun (WGS) entry which is preliminary data.</text>
</comment>
<keyword evidence="7" id="KW-1185">Reference proteome</keyword>
<dbReference type="InterPro" id="IPR036388">
    <property type="entry name" value="WH-like_DNA-bd_sf"/>
</dbReference>
<dbReference type="GO" id="GO:0000976">
    <property type="term" value="F:transcription cis-regulatory region binding"/>
    <property type="evidence" value="ECO:0007669"/>
    <property type="project" value="TreeGrafter"/>
</dbReference>
<sequence>MKKHQSNWDLCSSVMARHVTVFMCAAKVGSFSLAAETLSVTQPSVSLSVKFLEDKLGFDLFERSTRPLRLTPEGSAVMELLQRYRMEFSELLQRIRSDNFIRPILRIGLIESIADFAAASLVKSLKPLCGQLRLKVATSETLMAQISNRGLDAAIISSELYSGEYFDPEPIFSSPLVLMLPIDSPIEVIDSWATLLRAGIPFIHHSKITADGIAIQRFTDRFSLNFPYMLEADNNRAIFQMISAGLGWSFFQPWSLFESGPLTTVKILKAPVAMPSRKVQLVCPHLSDRTIRETIKKSLSSLVVQKSETRLSPLAPWLCREIKIY</sequence>